<dbReference type="AlphaFoldDB" id="I9R6M1"/>
<dbReference type="GO" id="GO:0003676">
    <property type="term" value="F:nucleic acid binding"/>
    <property type="evidence" value="ECO:0007669"/>
    <property type="project" value="InterPro"/>
</dbReference>
<reference evidence="1 2" key="1">
    <citation type="submission" date="2012-02" db="EMBL/GenBank/DDBJ databases">
        <title>The Genome Sequence of Bacteroides cellulosilyticus CL02T12C19.</title>
        <authorList>
            <consortium name="The Broad Institute Genome Sequencing Platform"/>
            <person name="Earl A."/>
            <person name="Ward D."/>
            <person name="Feldgarden M."/>
            <person name="Gevers D."/>
            <person name="Zitomersky N.L."/>
            <person name="Coyne M.J."/>
            <person name="Comstock L.E."/>
            <person name="Young S.K."/>
            <person name="Zeng Q."/>
            <person name="Gargeya S."/>
            <person name="Fitzgerald M."/>
            <person name="Haas B."/>
            <person name="Abouelleil A."/>
            <person name="Alvarado L."/>
            <person name="Arachchi H.M."/>
            <person name="Berlin A."/>
            <person name="Chapman S.B."/>
            <person name="Gearin G."/>
            <person name="Goldberg J."/>
            <person name="Griggs A."/>
            <person name="Gujja S."/>
            <person name="Hansen M."/>
            <person name="Heiman D."/>
            <person name="Howarth C."/>
            <person name="Larimer J."/>
            <person name="Lui A."/>
            <person name="MacDonald P.J.P."/>
            <person name="McCowen C."/>
            <person name="Montmayeur A."/>
            <person name="Murphy C."/>
            <person name="Neiman D."/>
            <person name="Pearson M."/>
            <person name="Priest M."/>
            <person name="Roberts A."/>
            <person name="Saif S."/>
            <person name="Shea T."/>
            <person name="Sisk P."/>
            <person name="Stolte C."/>
            <person name="Sykes S."/>
            <person name="Wortman J."/>
            <person name="Nusbaum C."/>
            <person name="Birren B."/>
        </authorList>
    </citation>
    <scope>NUCLEOTIDE SEQUENCE [LARGE SCALE GENOMIC DNA]</scope>
    <source>
        <strain evidence="1 2">CL02T12C19</strain>
    </source>
</reference>
<dbReference type="PATRIC" id="fig|997874.3.peg.688"/>
<dbReference type="InterPro" id="IPR036397">
    <property type="entry name" value="RNaseH_sf"/>
</dbReference>
<name>I9R6M1_9BACE</name>
<protein>
    <recommendedName>
        <fullName evidence="3">Piwi domain-containing protein</fullName>
    </recommendedName>
</protein>
<gene>
    <name evidence="1" type="ORF">HMPREF1062_00680</name>
</gene>
<dbReference type="HOGENOM" id="CLU_1529581_0_0_10"/>
<sequence>MNELPKRVVIHKRTYFTEEEKQGIIDSISDNNKIESIDLIEINFEDNIKYTSSKIVEGKACVDGFSVSRGSCILLNSKEALLWAHGVVPSVRNPNFSFYPGGRYIPKPLRIIKHYGVGSLEQIANEILGLTKMNWNSLNMYSQLPATICSSNDIARIGKLIDSNSKHEYDYRYFI</sequence>
<accession>I9R6M1</accession>
<evidence type="ECO:0000313" key="2">
    <source>
        <dbReference type="Proteomes" id="UP000003741"/>
    </source>
</evidence>
<keyword evidence="2" id="KW-1185">Reference proteome</keyword>
<organism evidence="1 2">
    <name type="scientific">Bacteroides cellulosilyticus CL02T12C19</name>
    <dbReference type="NCBI Taxonomy" id="997874"/>
    <lineage>
        <taxon>Bacteria</taxon>
        <taxon>Pseudomonadati</taxon>
        <taxon>Bacteroidota</taxon>
        <taxon>Bacteroidia</taxon>
        <taxon>Bacteroidales</taxon>
        <taxon>Bacteroidaceae</taxon>
        <taxon>Bacteroides</taxon>
    </lineage>
</organism>
<proteinExistence type="predicted"/>
<dbReference type="InterPro" id="IPR012337">
    <property type="entry name" value="RNaseH-like_sf"/>
</dbReference>
<dbReference type="SUPFAM" id="SSF53098">
    <property type="entry name" value="Ribonuclease H-like"/>
    <property type="match status" value="1"/>
</dbReference>
<comment type="caution">
    <text evidence="1">The sequence shown here is derived from an EMBL/GenBank/DDBJ whole genome shotgun (WGS) entry which is preliminary data.</text>
</comment>
<dbReference type="Gene3D" id="3.30.420.10">
    <property type="entry name" value="Ribonuclease H-like superfamily/Ribonuclease H"/>
    <property type="match status" value="1"/>
</dbReference>
<dbReference type="EMBL" id="AGXG01000013">
    <property type="protein sequence ID" value="EIY37663.1"/>
    <property type="molecule type" value="Genomic_DNA"/>
</dbReference>
<evidence type="ECO:0008006" key="3">
    <source>
        <dbReference type="Google" id="ProtNLM"/>
    </source>
</evidence>
<evidence type="ECO:0000313" key="1">
    <source>
        <dbReference type="EMBL" id="EIY37663.1"/>
    </source>
</evidence>
<dbReference type="Proteomes" id="UP000003741">
    <property type="component" value="Unassembled WGS sequence"/>
</dbReference>